<evidence type="ECO:0000256" key="1">
    <source>
        <dbReference type="ARBA" id="ARBA00022603"/>
    </source>
</evidence>
<dbReference type="InterPro" id="IPR029063">
    <property type="entry name" value="SAM-dependent_MTases_sf"/>
</dbReference>
<dbReference type="CDD" id="cd02440">
    <property type="entry name" value="AdoMet_MTases"/>
    <property type="match status" value="1"/>
</dbReference>
<proteinExistence type="predicted"/>
<dbReference type="Pfam" id="PF13649">
    <property type="entry name" value="Methyltransf_25"/>
    <property type="match status" value="1"/>
</dbReference>
<organism evidence="4">
    <name type="scientific">Roseihalotalea indica</name>
    <dbReference type="NCBI Taxonomy" id="2867963"/>
    <lineage>
        <taxon>Bacteria</taxon>
        <taxon>Pseudomonadati</taxon>
        <taxon>Bacteroidota</taxon>
        <taxon>Cytophagia</taxon>
        <taxon>Cytophagales</taxon>
        <taxon>Catalimonadaceae</taxon>
        <taxon>Roseihalotalea</taxon>
    </lineage>
</organism>
<evidence type="ECO:0000259" key="3">
    <source>
        <dbReference type="Pfam" id="PF13649"/>
    </source>
</evidence>
<reference evidence="4" key="2">
    <citation type="journal article" date="2024" name="Antonie Van Leeuwenhoek">
        <title>Roseihalotalea indica gen. nov., sp. nov., a halophilic Bacteroidetes from mesopelagic Southwest Indian Ocean with higher carbohydrate metabolic potential.</title>
        <authorList>
            <person name="Chen B."/>
            <person name="Zhang M."/>
            <person name="Lin D."/>
            <person name="Ye J."/>
            <person name="Tang K."/>
        </authorList>
    </citation>
    <scope>NUCLEOTIDE SEQUENCE</scope>
    <source>
        <strain evidence="4">TK19036</strain>
    </source>
</reference>
<name>A0AA49PZE4_9BACT</name>
<keyword evidence="1 4" id="KW-0489">Methyltransferase</keyword>
<dbReference type="Gene3D" id="3.40.50.150">
    <property type="entry name" value="Vaccinia Virus protein VP39"/>
    <property type="match status" value="1"/>
</dbReference>
<dbReference type="PANTHER" id="PTHR43861">
    <property type="entry name" value="TRANS-ACONITATE 2-METHYLTRANSFERASE-RELATED"/>
    <property type="match status" value="1"/>
</dbReference>
<reference evidence="4" key="1">
    <citation type="journal article" date="2023" name="Comput. Struct. Biotechnol. J.">
        <title>Discovery of a novel marine Bacteroidetes with a rich repertoire of carbohydrate-active enzymes.</title>
        <authorList>
            <person name="Chen B."/>
            <person name="Liu G."/>
            <person name="Chen Q."/>
            <person name="Wang H."/>
            <person name="Liu L."/>
            <person name="Tang K."/>
        </authorList>
    </citation>
    <scope>NUCLEOTIDE SEQUENCE</scope>
    <source>
        <strain evidence="4">TK19036</strain>
    </source>
</reference>
<dbReference type="GO" id="GO:0032259">
    <property type="term" value="P:methylation"/>
    <property type="evidence" value="ECO:0007669"/>
    <property type="project" value="UniProtKB-KW"/>
</dbReference>
<dbReference type="GO" id="GO:0008168">
    <property type="term" value="F:methyltransferase activity"/>
    <property type="evidence" value="ECO:0007669"/>
    <property type="project" value="UniProtKB-KW"/>
</dbReference>
<gene>
    <name evidence="4" type="ORF">K4G66_15655</name>
</gene>
<sequence>MDTSNGYENIAARFIKIRGQSIHGIGVSSVRNWTQTLLPGSSVLDLGCGTGIPISKVLIEEGMTVYGIDASATLIHEFQQSFPEVAVACESVEDSLFFNRKFDAIIAWGLIFLLSGDAQIKVIQKAASALQPGGKLLFTAPCQQTEWEDILTKQPSRSLGAEKYKKVLSASGLTLIEEFEDEGENHYFNSTKT</sequence>
<keyword evidence="2" id="KW-0808">Transferase</keyword>
<dbReference type="InterPro" id="IPR041698">
    <property type="entry name" value="Methyltransf_25"/>
</dbReference>
<accession>A0AA49PZE4</accession>
<dbReference type="EMBL" id="CP120682">
    <property type="protein sequence ID" value="WKN40129.1"/>
    <property type="molecule type" value="Genomic_DNA"/>
</dbReference>
<evidence type="ECO:0000256" key="2">
    <source>
        <dbReference type="ARBA" id="ARBA00022679"/>
    </source>
</evidence>
<evidence type="ECO:0000313" key="4">
    <source>
        <dbReference type="EMBL" id="WKN40129.1"/>
    </source>
</evidence>
<dbReference type="SUPFAM" id="SSF53335">
    <property type="entry name" value="S-adenosyl-L-methionine-dependent methyltransferases"/>
    <property type="match status" value="1"/>
</dbReference>
<dbReference type="PANTHER" id="PTHR43861:SF1">
    <property type="entry name" value="TRANS-ACONITATE 2-METHYLTRANSFERASE"/>
    <property type="match status" value="1"/>
</dbReference>
<protein>
    <submittedName>
        <fullName evidence="4">Class I SAM-dependent methyltransferase</fullName>
    </submittedName>
</protein>
<feature type="domain" description="Methyltransferase" evidence="3">
    <location>
        <begin position="43"/>
        <end position="134"/>
    </location>
</feature>
<dbReference type="AlphaFoldDB" id="A0AA49PZE4"/>